<dbReference type="Proteomes" id="UP000233080">
    <property type="component" value="Unassembled WGS sequence"/>
</dbReference>
<dbReference type="OMA" id="LNIEMKG"/>
<keyword evidence="2" id="KW-1185">Reference proteome</keyword>
<accession>A0A2K5IX15</accession>
<proteinExistence type="predicted"/>
<dbReference type="AlphaFoldDB" id="A0A2K5IX15"/>
<sequence>MFNIFFSMFQCFFQKILNIEMKGKVIRVSHFSDYSAQILAPYLLEHITKAHYQLVVCFKELTTTFIMRLI</sequence>
<reference evidence="1" key="2">
    <citation type="submission" date="2025-09" db="UniProtKB">
        <authorList>
            <consortium name="Ensembl"/>
        </authorList>
    </citation>
    <scope>IDENTIFICATION</scope>
</reference>
<name>A0A2K5IX15_COLAP</name>
<reference evidence="1" key="1">
    <citation type="submission" date="2025-08" db="UniProtKB">
        <authorList>
            <consortium name="Ensembl"/>
        </authorList>
    </citation>
    <scope>IDENTIFICATION</scope>
</reference>
<evidence type="ECO:0000313" key="2">
    <source>
        <dbReference type="Proteomes" id="UP000233080"/>
    </source>
</evidence>
<organism evidence="1 2">
    <name type="scientific">Colobus angolensis palliatus</name>
    <name type="common">Peters' Angolan colobus</name>
    <dbReference type="NCBI Taxonomy" id="336983"/>
    <lineage>
        <taxon>Eukaryota</taxon>
        <taxon>Metazoa</taxon>
        <taxon>Chordata</taxon>
        <taxon>Craniata</taxon>
        <taxon>Vertebrata</taxon>
        <taxon>Euteleostomi</taxon>
        <taxon>Mammalia</taxon>
        <taxon>Eutheria</taxon>
        <taxon>Euarchontoglires</taxon>
        <taxon>Primates</taxon>
        <taxon>Haplorrhini</taxon>
        <taxon>Catarrhini</taxon>
        <taxon>Cercopithecidae</taxon>
        <taxon>Colobinae</taxon>
        <taxon>Colobus</taxon>
    </lineage>
</organism>
<dbReference type="Ensembl" id="ENSCANT00000044238.1">
    <property type="protein sequence ID" value="ENSCANP00000021264.1"/>
    <property type="gene ID" value="ENSCANG00000034071.1"/>
</dbReference>
<protein>
    <submittedName>
        <fullName evidence="1">Uncharacterized protein</fullName>
    </submittedName>
</protein>
<evidence type="ECO:0000313" key="1">
    <source>
        <dbReference type="Ensembl" id="ENSCANP00000021264.1"/>
    </source>
</evidence>